<reference evidence="17" key="2">
    <citation type="journal article" date="2015" name="Mol. Biol. Rep.">
        <title>Complete mitochondrial genome sequence of Tridentiger bifasciatus and Tridentiger barbatus (Perciformes, Gobiidae): a mitogenomic perspective on the phylogenetic relationships of Gobiidae.</title>
        <authorList>
            <person name="Jin X."/>
            <person name="Wang R."/>
            <person name="Wei T."/>
            <person name="Tang D."/>
            <person name="Xu T."/>
        </authorList>
    </citation>
    <scope>NUCLEOTIDE SEQUENCE</scope>
</reference>
<dbReference type="GeneID" id="11123292"/>
<comment type="subcellular location">
    <subcellularLocation>
        <location evidence="1 14">Mitochondrion membrane</location>
        <topology evidence="1 14">Single-pass membrane protein</topology>
    </subcellularLocation>
</comment>
<evidence type="ECO:0000256" key="8">
    <source>
        <dbReference type="ARBA" id="ARBA00023065"/>
    </source>
</evidence>
<evidence type="ECO:0000256" key="2">
    <source>
        <dbReference type="ARBA" id="ARBA00008892"/>
    </source>
</evidence>
<evidence type="ECO:0000256" key="10">
    <source>
        <dbReference type="ARBA" id="ARBA00023136"/>
    </source>
</evidence>
<evidence type="ECO:0000256" key="13">
    <source>
        <dbReference type="ARBA" id="ARBA00064647"/>
    </source>
</evidence>
<dbReference type="RefSeq" id="YP_004842028.1">
    <property type="nucleotide sequence ID" value="NC_015992.1"/>
</dbReference>
<keyword evidence="7" id="KW-1133">Transmembrane helix</keyword>
<protein>
    <recommendedName>
        <fullName evidence="14">ATP synthase complex subunit 8</fullName>
    </recommendedName>
</protein>
<feature type="signal peptide" evidence="16">
    <location>
        <begin position="1"/>
        <end position="26"/>
    </location>
</feature>
<organism evidence="17">
    <name type="scientific">Tridentiger bifasciatus</name>
    <name type="common">Shimofuri goby</name>
    <dbReference type="NCBI Taxonomy" id="55553"/>
    <lineage>
        <taxon>Eukaryota</taxon>
        <taxon>Metazoa</taxon>
        <taxon>Chordata</taxon>
        <taxon>Craniata</taxon>
        <taxon>Vertebrata</taxon>
        <taxon>Euteleostomi</taxon>
        <taxon>Actinopterygii</taxon>
        <taxon>Neopterygii</taxon>
        <taxon>Teleostei</taxon>
        <taxon>Neoteleostei</taxon>
        <taxon>Acanthomorphata</taxon>
        <taxon>Gobiaria</taxon>
        <taxon>Gobiiformes</taxon>
        <taxon>Gobioidei</taxon>
        <taxon>Gobiidae</taxon>
        <taxon>Gobionellinae</taxon>
        <taxon>Tridentiger</taxon>
    </lineage>
</organism>
<dbReference type="AlphaFoldDB" id="G1FNH7"/>
<evidence type="ECO:0000256" key="3">
    <source>
        <dbReference type="ARBA" id="ARBA00022448"/>
    </source>
</evidence>
<proteinExistence type="inferred from homology"/>
<comment type="subunit">
    <text evidence="13">Component of the ATP synthase complex composed at least of ATP5F1A/subunit alpha, ATP5F1B/subunit beta, ATP5MC1/subunit c (homooctomer), MT-ATP6/subunit a, MT-ATP8/subunit 8, ATP5ME/subunit e, ATP5MF/subunit f, ATP5MG/subunit g, ATP5MK/subunit k, ATP5MJ/subunit j, ATP5F1C/subunit gamma, ATP5F1D/subunit delta, ATP5F1E/subunit epsilon, ATP5PF/subunit F6, ATP5PB/subunit b, ATP5PD/subunit d, ATP5PO/subunit OSCP. ATP synthase complex consists of a soluble F(1) head domain (subunits alpha(3) and beta(3)) - the catalytic core - and a membrane F(0) domain - the membrane proton channel (subunits c, a, 8, e, f, g, k and j). These two domains are linked by a central stalk (subunits gamma, delta, and epsilon) rotating inside the F1 region and a stationary peripheral stalk (subunits F6, b, d, and OSCP).</text>
</comment>
<comment type="function">
    <text evidence="12">Subunit 8, of the mitochondrial membrane ATP synthase complex (F(1)F(0) ATP synthase or Complex V) that produces ATP from ADP in the presence of a proton gradient across the membrane which is generated by electron transport complexes of the respiratory chain. ATP synthase complex consist of a soluble F(1) head domain - the catalytic core - and a membrane F(1) domain - the membrane proton channel. These two domains are linked by a central stalk rotating inside the F(1) region and a stationary peripheral stalk. During catalysis, ATP synthesis in the catalytic domain of F(1) is coupled via a rotary mechanism of the central stalk subunits to proton translocation. In vivo, can only synthesize ATP although its ATP hydrolase activity can be activated artificially in vitro. Part of the complex F(0) domain.</text>
</comment>
<evidence type="ECO:0000256" key="16">
    <source>
        <dbReference type="SAM" id="SignalP"/>
    </source>
</evidence>
<dbReference type="GO" id="GO:0015078">
    <property type="term" value="F:proton transmembrane transporter activity"/>
    <property type="evidence" value="ECO:0007669"/>
    <property type="project" value="InterPro"/>
</dbReference>
<comment type="similarity">
    <text evidence="2 14">Belongs to the ATPase protein 8 family.</text>
</comment>
<sequence>MPQLNPAPWFVMLLLSWSVFLTIVLPKTLDHTFPNEPTSQNTKNSKKGKWTWPW</sequence>
<accession>G1FNH7</accession>
<keyword evidence="8 14" id="KW-0406">Ion transport</keyword>
<evidence type="ECO:0000256" key="4">
    <source>
        <dbReference type="ARBA" id="ARBA00022547"/>
    </source>
</evidence>
<keyword evidence="6 14" id="KW-0375">Hydrogen ion transport</keyword>
<evidence type="ECO:0000256" key="7">
    <source>
        <dbReference type="ARBA" id="ARBA00022989"/>
    </source>
</evidence>
<keyword evidence="16" id="KW-0732">Signal</keyword>
<dbReference type="PANTHER" id="PTHR39937">
    <property type="entry name" value="ATP SYNTHASE PROTEIN 8"/>
    <property type="match status" value="1"/>
</dbReference>
<dbReference type="GO" id="GO:0031966">
    <property type="term" value="C:mitochondrial membrane"/>
    <property type="evidence" value="ECO:0007669"/>
    <property type="project" value="UniProtKB-SubCell"/>
</dbReference>
<dbReference type="CTD" id="4509"/>
<keyword evidence="5 14" id="KW-0812">Transmembrane</keyword>
<evidence type="ECO:0000256" key="9">
    <source>
        <dbReference type="ARBA" id="ARBA00023128"/>
    </source>
</evidence>
<keyword evidence="9 14" id="KW-0496">Mitochondrion</keyword>
<feature type="region of interest" description="Disordered" evidence="15">
    <location>
        <begin position="34"/>
        <end position="54"/>
    </location>
</feature>
<reference evidence="17" key="1">
    <citation type="submission" date="2011-07" db="EMBL/GenBank/DDBJ databases">
        <title>The complete mitochondrial genome of the Shimofuri goby, Tridentiger bifasciatus.</title>
        <authorList>
            <person name="Xu T.J."/>
            <person name="Jin X.X."/>
            <person name="Cheng Y.Z."/>
            <person name="Wang R.X."/>
        </authorList>
    </citation>
    <scope>NUCLEOTIDE SEQUENCE</scope>
</reference>
<evidence type="ECO:0000313" key="17">
    <source>
        <dbReference type="EMBL" id="AEM23529.1"/>
    </source>
</evidence>
<keyword evidence="11" id="KW-0066">ATP synthesis</keyword>
<dbReference type="GO" id="GO:0045259">
    <property type="term" value="C:proton-transporting ATP synthase complex"/>
    <property type="evidence" value="ECO:0007669"/>
    <property type="project" value="UniProtKB-KW"/>
</dbReference>
<dbReference type="GO" id="GO:0015986">
    <property type="term" value="P:proton motive force-driven ATP synthesis"/>
    <property type="evidence" value="ECO:0007669"/>
    <property type="project" value="InterPro"/>
</dbReference>
<keyword evidence="4 14" id="KW-0138">CF(0)</keyword>
<feature type="chain" id="PRO_5003412412" description="ATP synthase complex subunit 8" evidence="16">
    <location>
        <begin position="27"/>
        <end position="54"/>
    </location>
</feature>
<dbReference type="InterPro" id="IPR050635">
    <property type="entry name" value="ATPase_protein_8"/>
</dbReference>
<evidence type="ECO:0000256" key="14">
    <source>
        <dbReference type="RuleBase" id="RU003661"/>
    </source>
</evidence>
<evidence type="ECO:0000256" key="5">
    <source>
        <dbReference type="ARBA" id="ARBA00022692"/>
    </source>
</evidence>
<evidence type="ECO:0000256" key="6">
    <source>
        <dbReference type="ARBA" id="ARBA00022781"/>
    </source>
</evidence>
<dbReference type="InterPro" id="IPR001421">
    <property type="entry name" value="ATP8_metazoa"/>
</dbReference>
<evidence type="ECO:0000256" key="12">
    <source>
        <dbReference type="ARBA" id="ARBA00053067"/>
    </source>
</evidence>
<dbReference type="PANTHER" id="PTHR39937:SF1">
    <property type="entry name" value="ATP SYNTHASE PROTEIN 8"/>
    <property type="match status" value="1"/>
</dbReference>
<evidence type="ECO:0000256" key="15">
    <source>
        <dbReference type="SAM" id="MobiDB-lite"/>
    </source>
</evidence>
<keyword evidence="10" id="KW-0472">Membrane</keyword>
<geneLocation type="mitochondrion" evidence="17"/>
<name>G1FNH7_9GOBI</name>
<evidence type="ECO:0000256" key="1">
    <source>
        <dbReference type="ARBA" id="ARBA00004304"/>
    </source>
</evidence>
<gene>
    <name evidence="17" type="primary">ATP8</name>
</gene>
<feature type="compositionally biased region" description="Basic residues" evidence="15">
    <location>
        <begin position="44"/>
        <end position="54"/>
    </location>
</feature>
<keyword evidence="3 14" id="KW-0813">Transport</keyword>
<dbReference type="EMBL" id="JN244650">
    <property type="protein sequence ID" value="AEM23529.1"/>
    <property type="molecule type" value="Genomic_DNA"/>
</dbReference>
<dbReference type="Pfam" id="PF00895">
    <property type="entry name" value="ATP-synt_8"/>
    <property type="match status" value="1"/>
</dbReference>
<evidence type="ECO:0000256" key="11">
    <source>
        <dbReference type="ARBA" id="ARBA00023310"/>
    </source>
</evidence>